<evidence type="ECO:0000256" key="3">
    <source>
        <dbReference type="ARBA" id="ARBA00023163"/>
    </source>
</evidence>
<reference evidence="5 6" key="1">
    <citation type="submission" date="2019-12" db="EMBL/GenBank/DDBJ databases">
        <title>Roseobacter cerasinus sp. nov., isolated from seawater around aquaculture.</title>
        <authorList>
            <person name="Muramatsu S."/>
            <person name="Takabe Y."/>
            <person name="Mori K."/>
            <person name="Takaichi S."/>
            <person name="Hanada S."/>
        </authorList>
    </citation>
    <scope>NUCLEOTIDE SEQUENCE [LARGE SCALE GENOMIC DNA]</scope>
    <source>
        <strain evidence="5 6">AI77</strain>
    </source>
</reference>
<dbReference type="SUPFAM" id="SSF54909">
    <property type="entry name" value="Dimeric alpha+beta barrel"/>
    <property type="match status" value="1"/>
</dbReference>
<gene>
    <name evidence="5" type="ORF">So717_09030</name>
</gene>
<dbReference type="GO" id="GO:0043565">
    <property type="term" value="F:sequence-specific DNA binding"/>
    <property type="evidence" value="ECO:0007669"/>
    <property type="project" value="InterPro"/>
</dbReference>
<dbReference type="SMART" id="SM00344">
    <property type="entry name" value="HTH_ASNC"/>
    <property type="match status" value="1"/>
</dbReference>
<dbReference type="GO" id="GO:0006355">
    <property type="term" value="P:regulation of DNA-templated transcription"/>
    <property type="evidence" value="ECO:0007669"/>
    <property type="project" value="UniProtKB-ARBA"/>
</dbReference>
<dbReference type="InterPro" id="IPR011991">
    <property type="entry name" value="ArsR-like_HTH"/>
</dbReference>
<evidence type="ECO:0000259" key="4">
    <source>
        <dbReference type="PROSITE" id="PS50956"/>
    </source>
</evidence>
<accession>A0A640VNZ8</accession>
<protein>
    <submittedName>
        <fullName evidence="5">AsnC family transcriptional regulator</fullName>
    </submittedName>
</protein>
<dbReference type="InterPro" id="IPR011008">
    <property type="entry name" value="Dimeric_a/b-barrel"/>
</dbReference>
<dbReference type="InterPro" id="IPR036388">
    <property type="entry name" value="WH-like_DNA-bd_sf"/>
</dbReference>
<dbReference type="Pfam" id="PF13412">
    <property type="entry name" value="HTH_24"/>
    <property type="match status" value="1"/>
</dbReference>
<dbReference type="SUPFAM" id="SSF46785">
    <property type="entry name" value="Winged helix' DNA-binding domain"/>
    <property type="match status" value="1"/>
</dbReference>
<dbReference type="Gene3D" id="1.10.10.10">
    <property type="entry name" value="Winged helix-like DNA-binding domain superfamily/Winged helix DNA-binding domain"/>
    <property type="match status" value="1"/>
</dbReference>
<dbReference type="InterPro" id="IPR036390">
    <property type="entry name" value="WH_DNA-bd_sf"/>
</dbReference>
<dbReference type="Proteomes" id="UP000436522">
    <property type="component" value="Unassembled WGS sequence"/>
</dbReference>
<dbReference type="PANTHER" id="PTHR30154:SF34">
    <property type="entry name" value="TRANSCRIPTIONAL REGULATOR AZLB"/>
    <property type="match status" value="1"/>
</dbReference>
<feature type="domain" description="HTH asnC-type" evidence="4">
    <location>
        <begin position="7"/>
        <end position="85"/>
    </location>
</feature>
<dbReference type="PROSITE" id="PS50956">
    <property type="entry name" value="HTH_ASNC_2"/>
    <property type="match status" value="1"/>
</dbReference>
<proteinExistence type="predicted"/>
<dbReference type="Pfam" id="PF01037">
    <property type="entry name" value="AsnC_trans_reg"/>
    <property type="match status" value="1"/>
</dbReference>
<dbReference type="EMBL" id="BLIV01000002">
    <property type="protein sequence ID" value="GFE49150.1"/>
    <property type="molecule type" value="Genomic_DNA"/>
</dbReference>
<name>A0A640VNZ8_9RHOB</name>
<keyword evidence="2" id="KW-0238">DNA-binding</keyword>
<dbReference type="InterPro" id="IPR019887">
    <property type="entry name" value="Tscrpt_reg_AsnC/Lrp_C"/>
</dbReference>
<comment type="caution">
    <text evidence="5">The sequence shown here is derived from an EMBL/GenBank/DDBJ whole genome shotgun (WGS) entry which is preliminary data.</text>
</comment>
<evidence type="ECO:0000313" key="6">
    <source>
        <dbReference type="Proteomes" id="UP000436522"/>
    </source>
</evidence>
<dbReference type="PANTHER" id="PTHR30154">
    <property type="entry name" value="LEUCINE-RESPONSIVE REGULATORY PROTEIN"/>
    <property type="match status" value="1"/>
</dbReference>
<evidence type="ECO:0000256" key="1">
    <source>
        <dbReference type="ARBA" id="ARBA00023015"/>
    </source>
</evidence>
<dbReference type="GO" id="GO:0005829">
    <property type="term" value="C:cytosol"/>
    <property type="evidence" value="ECO:0007669"/>
    <property type="project" value="TreeGrafter"/>
</dbReference>
<dbReference type="Gene3D" id="3.30.70.920">
    <property type="match status" value="1"/>
</dbReference>
<dbReference type="CDD" id="cd00090">
    <property type="entry name" value="HTH_ARSR"/>
    <property type="match status" value="1"/>
</dbReference>
<dbReference type="AlphaFoldDB" id="A0A640VNZ8"/>
<keyword evidence="3" id="KW-0804">Transcription</keyword>
<sequence>MNFSQADQRLLREIQRDASLSLAQLAERCGMAQSTVWRRIQEFERAGLITARVALLDPALVSCKLCVLAAITLRDHAEQTVAGFAQLIEGHPEIVECYATSGGADYQLKIRVEDVEAYERFMTHTLLRNEIVSGVQSSFVLKELKSTTELPI</sequence>
<dbReference type="PRINTS" id="PR00033">
    <property type="entry name" value="HTHASNC"/>
</dbReference>
<dbReference type="OrthoDB" id="8085200at2"/>
<dbReference type="InterPro" id="IPR000485">
    <property type="entry name" value="AsnC-type_HTH_dom"/>
</dbReference>
<keyword evidence="1" id="KW-0805">Transcription regulation</keyword>
<dbReference type="InterPro" id="IPR019888">
    <property type="entry name" value="Tscrpt_reg_AsnC-like"/>
</dbReference>
<keyword evidence="6" id="KW-1185">Reference proteome</keyword>
<evidence type="ECO:0000256" key="2">
    <source>
        <dbReference type="ARBA" id="ARBA00023125"/>
    </source>
</evidence>
<dbReference type="RefSeq" id="WP_159975037.1">
    <property type="nucleotide sequence ID" value="NZ_BLIV01000002.1"/>
</dbReference>
<evidence type="ECO:0000313" key="5">
    <source>
        <dbReference type="EMBL" id="GFE49150.1"/>
    </source>
</evidence>
<dbReference type="GO" id="GO:0043200">
    <property type="term" value="P:response to amino acid"/>
    <property type="evidence" value="ECO:0007669"/>
    <property type="project" value="TreeGrafter"/>
</dbReference>
<organism evidence="5 6">
    <name type="scientific">Roseobacter cerasinus</name>
    <dbReference type="NCBI Taxonomy" id="2602289"/>
    <lineage>
        <taxon>Bacteria</taxon>
        <taxon>Pseudomonadati</taxon>
        <taxon>Pseudomonadota</taxon>
        <taxon>Alphaproteobacteria</taxon>
        <taxon>Rhodobacterales</taxon>
        <taxon>Roseobacteraceae</taxon>
        <taxon>Roseobacter</taxon>
    </lineage>
</organism>